<dbReference type="Proteomes" id="UP000024404">
    <property type="component" value="Unassembled WGS sequence"/>
</dbReference>
<feature type="transmembrane region" description="Helical" evidence="1">
    <location>
        <begin position="12"/>
        <end position="36"/>
    </location>
</feature>
<keyword evidence="1" id="KW-1133">Transmembrane helix</keyword>
<reference evidence="2" key="2">
    <citation type="submission" date="2022-06" db="UniProtKB">
        <authorList>
            <consortium name="EnsemblMetazoa"/>
        </authorList>
    </citation>
    <scope>IDENTIFICATION</scope>
</reference>
<protein>
    <submittedName>
        <fullName evidence="2">7TM_GPCR_Srx domain-containing protein</fullName>
    </submittedName>
</protein>
<organism evidence="2 3">
    <name type="scientific">Onchocerca volvulus</name>
    <dbReference type="NCBI Taxonomy" id="6282"/>
    <lineage>
        <taxon>Eukaryota</taxon>
        <taxon>Metazoa</taxon>
        <taxon>Ecdysozoa</taxon>
        <taxon>Nematoda</taxon>
        <taxon>Chromadorea</taxon>
        <taxon>Rhabditida</taxon>
        <taxon>Spirurina</taxon>
        <taxon>Spiruromorpha</taxon>
        <taxon>Filarioidea</taxon>
        <taxon>Onchocercidae</taxon>
        <taxon>Onchocerca</taxon>
    </lineage>
</organism>
<dbReference type="EnsemblMetazoa" id="OVOC12889.1">
    <property type="protein sequence ID" value="OVOC12889.1"/>
    <property type="gene ID" value="WBGene00249698"/>
</dbReference>
<evidence type="ECO:0000313" key="3">
    <source>
        <dbReference type="Proteomes" id="UP000024404"/>
    </source>
</evidence>
<keyword evidence="1" id="KW-0812">Transmembrane</keyword>
<name>A0A8R1TN63_ONCVO</name>
<evidence type="ECO:0000256" key="1">
    <source>
        <dbReference type="SAM" id="Phobius"/>
    </source>
</evidence>
<dbReference type="AlphaFoldDB" id="A0A8R1TN63"/>
<evidence type="ECO:0000313" key="2">
    <source>
        <dbReference type="EnsemblMetazoa" id="OVOC12889.1"/>
    </source>
</evidence>
<accession>A0A8R1TN63</accession>
<dbReference type="EMBL" id="CMVM020000873">
    <property type="status" value="NOT_ANNOTATED_CDS"/>
    <property type="molecule type" value="Genomic_DNA"/>
</dbReference>
<reference evidence="3" key="1">
    <citation type="submission" date="2013-10" db="EMBL/GenBank/DDBJ databases">
        <title>Genome sequencing of Onchocerca volvulus.</title>
        <authorList>
            <person name="Cotton J."/>
            <person name="Tsai J."/>
            <person name="Stanley E."/>
            <person name="Tracey A."/>
            <person name="Holroyd N."/>
            <person name="Lustigman S."/>
            <person name="Berriman M."/>
        </authorList>
    </citation>
    <scope>NUCLEOTIDE SEQUENCE</scope>
</reference>
<sequence>MAGHQYILTDKWLVFAASTITWIMMQSLDGLLFLIFNLKIFWKAI</sequence>
<keyword evidence="1" id="KW-0472">Membrane</keyword>
<proteinExistence type="predicted"/>
<keyword evidence="3" id="KW-1185">Reference proteome</keyword>